<name>A0ABQ1VBY6_9BACT</name>
<organism evidence="1 2">
    <name type="scientific">Echinicola rosea</name>
    <dbReference type="NCBI Taxonomy" id="1807691"/>
    <lineage>
        <taxon>Bacteria</taxon>
        <taxon>Pseudomonadati</taxon>
        <taxon>Bacteroidota</taxon>
        <taxon>Cytophagia</taxon>
        <taxon>Cytophagales</taxon>
        <taxon>Cyclobacteriaceae</taxon>
        <taxon>Echinicola</taxon>
    </lineage>
</organism>
<dbReference type="Proteomes" id="UP000647339">
    <property type="component" value="Unassembled WGS sequence"/>
</dbReference>
<comment type="caution">
    <text evidence="1">The sequence shown here is derived from an EMBL/GenBank/DDBJ whole genome shotgun (WGS) entry which is preliminary data.</text>
</comment>
<accession>A0ABQ1VBY6</accession>
<proteinExistence type="predicted"/>
<evidence type="ECO:0000313" key="1">
    <source>
        <dbReference type="EMBL" id="GGF49628.1"/>
    </source>
</evidence>
<evidence type="ECO:0000313" key="2">
    <source>
        <dbReference type="Proteomes" id="UP000647339"/>
    </source>
</evidence>
<sequence length="59" mass="6623">MCGAGWTELEPFGGRFEVVELGFVSKIKEKSRSPDSGDAQQDYPTISFKMLTILSFLNY</sequence>
<protein>
    <submittedName>
        <fullName evidence="1">Uncharacterized protein</fullName>
    </submittedName>
</protein>
<keyword evidence="2" id="KW-1185">Reference proteome</keyword>
<gene>
    <name evidence="1" type="ORF">GCM10011339_42770</name>
</gene>
<dbReference type="EMBL" id="BMIU01000032">
    <property type="protein sequence ID" value="GGF49628.1"/>
    <property type="molecule type" value="Genomic_DNA"/>
</dbReference>
<reference evidence="2" key="1">
    <citation type="journal article" date="2019" name="Int. J. Syst. Evol. Microbiol.">
        <title>The Global Catalogue of Microorganisms (GCM) 10K type strain sequencing project: providing services to taxonomists for standard genome sequencing and annotation.</title>
        <authorList>
            <consortium name="The Broad Institute Genomics Platform"/>
            <consortium name="The Broad Institute Genome Sequencing Center for Infectious Disease"/>
            <person name="Wu L."/>
            <person name="Ma J."/>
        </authorList>
    </citation>
    <scope>NUCLEOTIDE SEQUENCE [LARGE SCALE GENOMIC DNA]</scope>
    <source>
        <strain evidence="2">CGMCC 1.15407</strain>
    </source>
</reference>